<feature type="compositionally biased region" description="Basic and acidic residues" evidence="1">
    <location>
        <begin position="164"/>
        <end position="173"/>
    </location>
</feature>
<name>A0A4C2ADU2_EUMVA</name>
<gene>
    <name evidence="2" type="ORF">EVAR_63354_1</name>
</gene>
<protein>
    <submittedName>
        <fullName evidence="2">Uncharacterized protein</fullName>
    </submittedName>
</protein>
<evidence type="ECO:0000313" key="2">
    <source>
        <dbReference type="EMBL" id="GBP97369.1"/>
    </source>
</evidence>
<feature type="compositionally biased region" description="Polar residues" evidence="1">
    <location>
        <begin position="174"/>
        <end position="188"/>
    </location>
</feature>
<dbReference type="EMBL" id="BGZK01002921">
    <property type="protein sequence ID" value="GBP97369.1"/>
    <property type="molecule type" value="Genomic_DNA"/>
</dbReference>
<comment type="caution">
    <text evidence="2">The sequence shown here is derived from an EMBL/GenBank/DDBJ whole genome shotgun (WGS) entry which is preliminary data.</text>
</comment>
<reference evidence="2 3" key="1">
    <citation type="journal article" date="2019" name="Commun. Biol.">
        <title>The bagworm genome reveals a unique fibroin gene that provides high tensile strength.</title>
        <authorList>
            <person name="Kono N."/>
            <person name="Nakamura H."/>
            <person name="Ohtoshi R."/>
            <person name="Tomita M."/>
            <person name="Numata K."/>
            <person name="Arakawa K."/>
        </authorList>
    </citation>
    <scope>NUCLEOTIDE SEQUENCE [LARGE SCALE GENOMIC DNA]</scope>
</reference>
<organism evidence="2 3">
    <name type="scientific">Eumeta variegata</name>
    <name type="common">Bagworm moth</name>
    <name type="synonym">Eumeta japonica</name>
    <dbReference type="NCBI Taxonomy" id="151549"/>
    <lineage>
        <taxon>Eukaryota</taxon>
        <taxon>Metazoa</taxon>
        <taxon>Ecdysozoa</taxon>
        <taxon>Arthropoda</taxon>
        <taxon>Hexapoda</taxon>
        <taxon>Insecta</taxon>
        <taxon>Pterygota</taxon>
        <taxon>Neoptera</taxon>
        <taxon>Endopterygota</taxon>
        <taxon>Lepidoptera</taxon>
        <taxon>Glossata</taxon>
        <taxon>Ditrysia</taxon>
        <taxon>Tineoidea</taxon>
        <taxon>Psychidae</taxon>
        <taxon>Oiketicinae</taxon>
        <taxon>Eumeta</taxon>
    </lineage>
</organism>
<feature type="region of interest" description="Disordered" evidence="1">
    <location>
        <begin position="164"/>
        <end position="188"/>
    </location>
</feature>
<evidence type="ECO:0000256" key="1">
    <source>
        <dbReference type="SAM" id="MobiDB-lite"/>
    </source>
</evidence>
<dbReference type="AlphaFoldDB" id="A0A4C2ADU2"/>
<proteinExistence type="predicted"/>
<evidence type="ECO:0000313" key="3">
    <source>
        <dbReference type="Proteomes" id="UP000299102"/>
    </source>
</evidence>
<sequence>MRNRPDLWSACDDGRAALRRRVTMLLGCCGRWHPAPAAARKHRRFMNAPDSLLIVKTTGPHPDEDRARRVITKYIQTISFVRRMCAVGFEHSRNDNINGNGARPHPPARCDRAISHPSFYFVAGMRRRRRSSIHDACSRRAFSSYYPQVAFLRRFLNCTRQRAAHDNGRRDRSNPNVNETTACAVNRQ</sequence>
<dbReference type="Proteomes" id="UP000299102">
    <property type="component" value="Unassembled WGS sequence"/>
</dbReference>
<keyword evidence="3" id="KW-1185">Reference proteome</keyword>
<accession>A0A4C2ADU2</accession>